<dbReference type="AlphaFoldDB" id="A0A0P6Z311"/>
<dbReference type="EMBL" id="LGKP01000004">
    <property type="protein sequence ID" value="KPL91614.1"/>
    <property type="molecule type" value="Genomic_DNA"/>
</dbReference>
<accession>A0A0P6Z311</accession>
<keyword evidence="2" id="KW-1185">Reference proteome</keyword>
<comment type="caution">
    <text evidence="1">The sequence shown here is derived from an EMBL/GenBank/DDBJ whole genome shotgun (WGS) entry which is preliminary data.</text>
</comment>
<dbReference type="PATRIC" id="fig|70996.4.peg.605"/>
<dbReference type="Proteomes" id="UP000050277">
    <property type="component" value="Unassembled WGS sequence"/>
</dbReference>
<reference evidence="1 2" key="1">
    <citation type="submission" date="2015-07" db="EMBL/GenBank/DDBJ databases">
        <title>Whole genome sequence of Herpetosiphon geysericola DSM 7119.</title>
        <authorList>
            <person name="Hemp J."/>
            <person name="Ward L.M."/>
            <person name="Pace L.A."/>
            <person name="Fischer W.W."/>
        </authorList>
    </citation>
    <scope>NUCLEOTIDE SEQUENCE [LARGE SCALE GENOMIC DNA]</scope>
    <source>
        <strain evidence="1 2">DSM 7119</strain>
    </source>
</reference>
<gene>
    <name evidence="1" type="ORF">SE18_01025</name>
</gene>
<name>A0A0P6Z311_9CHLR</name>
<evidence type="ECO:0000313" key="1">
    <source>
        <dbReference type="EMBL" id="KPL91614.1"/>
    </source>
</evidence>
<evidence type="ECO:0000313" key="2">
    <source>
        <dbReference type="Proteomes" id="UP000050277"/>
    </source>
</evidence>
<protein>
    <submittedName>
        <fullName evidence="1">Uncharacterized protein</fullName>
    </submittedName>
</protein>
<sequence>MAIQGDQAMARSYQYCGPIELSHMPDPLPSRSQICQRADAEAWIAAQRLGSAKHQQLTATFIIDQALQLWLADQRSEHVVCARGAAVLAAGEISFELEANRLSRCELTNQSTGYCPEPASWAVVQQVLDSIGLSHDGAWATSYEFRCCPACTMLNLIKEGWFFCAVCEHELPRQWNC</sequence>
<organism evidence="1 2">
    <name type="scientific">Herpetosiphon geysericola</name>
    <dbReference type="NCBI Taxonomy" id="70996"/>
    <lineage>
        <taxon>Bacteria</taxon>
        <taxon>Bacillati</taxon>
        <taxon>Chloroflexota</taxon>
        <taxon>Chloroflexia</taxon>
        <taxon>Herpetosiphonales</taxon>
        <taxon>Herpetosiphonaceae</taxon>
        <taxon>Herpetosiphon</taxon>
    </lineage>
</organism>
<proteinExistence type="predicted"/>